<gene>
    <name evidence="11" type="ORF">SLINC_8322</name>
</gene>
<feature type="compositionally biased region" description="Basic and acidic residues" evidence="9">
    <location>
        <begin position="300"/>
        <end position="312"/>
    </location>
</feature>
<dbReference type="STRING" id="1915.SLINC_8322"/>
<evidence type="ECO:0000256" key="9">
    <source>
        <dbReference type="SAM" id="MobiDB-lite"/>
    </source>
</evidence>
<comment type="similarity">
    <text evidence="2 8">Belongs to the PHP hydrolase family. HisK subfamily.</text>
</comment>
<dbReference type="InterPro" id="IPR004013">
    <property type="entry name" value="PHP_dom"/>
</dbReference>
<evidence type="ECO:0000256" key="7">
    <source>
        <dbReference type="ARBA" id="ARBA00049158"/>
    </source>
</evidence>
<accession>A0A1B1MPL1</accession>
<organism evidence="11 12">
    <name type="scientific">Streptomyces lincolnensis</name>
    <dbReference type="NCBI Taxonomy" id="1915"/>
    <lineage>
        <taxon>Bacteria</taxon>
        <taxon>Bacillati</taxon>
        <taxon>Actinomycetota</taxon>
        <taxon>Actinomycetes</taxon>
        <taxon>Kitasatosporales</taxon>
        <taxon>Streptomycetaceae</taxon>
        <taxon>Streptomyces</taxon>
    </lineage>
</organism>
<dbReference type="EC" id="3.1.3.15" evidence="3 8"/>
<keyword evidence="5 8" id="KW-0378">Hydrolase</keyword>
<comment type="pathway">
    <text evidence="1 8">Amino-acid biosynthesis; L-histidine biosynthesis; L-histidine from 5-phospho-alpha-D-ribose 1-diphosphate: step 8/9.</text>
</comment>
<evidence type="ECO:0000256" key="1">
    <source>
        <dbReference type="ARBA" id="ARBA00004970"/>
    </source>
</evidence>
<dbReference type="NCBIfam" id="NF005596">
    <property type="entry name" value="PRK07328.1"/>
    <property type="match status" value="1"/>
</dbReference>
<dbReference type="SUPFAM" id="SSF89550">
    <property type="entry name" value="PHP domain-like"/>
    <property type="match status" value="1"/>
</dbReference>
<protein>
    <recommendedName>
        <fullName evidence="3 8">Histidinol-phosphatase</fullName>
        <shortName evidence="8">HolPase</shortName>
        <ecNumber evidence="3 8">3.1.3.15</ecNumber>
    </recommendedName>
</protein>
<dbReference type="NCBIfam" id="TIGR01856">
    <property type="entry name" value="hisJ_fam"/>
    <property type="match status" value="1"/>
</dbReference>
<dbReference type="RefSeq" id="WP_067444084.1">
    <property type="nucleotide sequence ID" value="NZ_CP016438.1"/>
</dbReference>
<feature type="domain" description="PHP" evidence="10">
    <location>
        <begin position="26"/>
        <end position="220"/>
    </location>
</feature>
<dbReference type="KEGG" id="sls:SLINC_8322"/>
<feature type="region of interest" description="Disordered" evidence="9">
    <location>
        <begin position="284"/>
        <end position="312"/>
    </location>
</feature>
<feature type="region of interest" description="Disordered" evidence="9">
    <location>
        <begin position="1"/>
        <end position="24"/>
    </location>
</feature>
<keyword evidence="12" id="KW-1185">Reference proteome</keyword>
<evidence type="ECO:0000256" key="5">
    <source>
        <dbReference type="ARBA" id="ARBA00022801"/>
    </source>
</evidence>
<dbReference type="InterPro" id="IPR010140">
    <property type="entry name" value="Histidinol_P_phosphatase_HisJ"/>
</dbReference>
<dbReference type="PANTHER" id="PTHR21039:SF0">
    <property type="entry name" value="HISTIDINOL-PHOSPHATASE"/>
    <property type="match status" value="1"/>
</dbReference>
<dbReference type="CDD" id="cd12110">
    <property type="entry name" value="PHP_HisPPase_Hisj_like"/>
    <property type="match status" value="1"/>
</dbReference>
<dbReference type="AlphaFoldDB" id="A0A1B1MPL1"/>
<reference evidence="11 12" key="1">
    <citation type="submission" date="2016-07" db="EMBL/GenBank/DDBJ databases">
        <title>Enhancement of antibiotic productionsby engineered nitrateutilization in actinobacteria.</title>
        <authorList>
            <person name="Meng S.C."/>
        </authorList>
    </citation>
    <scope>NUCLEOTIDE SEQUENCE [LARGE SCALE GENOMIC DNA]</scope>
    <source>
        <strain evidence="11 12">NRRL 2936</strain>
    </source>
</reference>
<dbReference type="EMBL" id="CP016438">
    <property type="protein sequence ID" value="ANS70546.1"/>
    <property type="molecule type" value="Genomic_DNA"/>
</dbReference>
<dbReference type="Gene3D" id="3.20.20.140">
    <property type="entry name" value="Metal-dependent hydrolases"/>
    <property type="match status" value="1"/>
</dbReference>
<evidence type="ECO:0000259" key="10">
    <source>
        <dbReference type="Pfam" id="PF02811"/>
    </source>
</evidence>
<dbReference type="Proteomes" id="UP000092598">
    <property type="component" value="Chromosome"/>
</dbReference>
<keyword evidence="4 8" id="KW-0028">Amino-acid biosynthesis</keyword>
<keyword evidence="6 8" id="KW-0368">Histidine biosynthesis</keyword>
<proteinExistence type="inferred from homology"/>
<dbReference type="GO" id="GO:0005737">
    <property type="term" value="C:cytoplasm"/>
    <property type="evidence" value="ECO:0007669"/>
    <property type="project" value="TreeGrafter"/>
</dbReference>
<dbReference type="InterPro" id="IPR016195">
    <property type="entry name" value="Pol/histidinol_Pase-like"/>
</dbReference>
<evidence type="ECO:0000256" key="4">
    <source>
        <dbReference type="ARBA" id="ARBA00022605"/>
    </source>
</evidence>
<evidence type="ECO:0000256" key="6">
    <source>
        <dbReference type="ARBA" id="ARBA00023102"/>
    </source>
</evidence>
<evidence type="ECO:0000256" key="3">
    <source>
        <dbReference type="ARBA" id="ARBA00013085"/>
    </source>
</evidence>
<name>A0A1B1MPL1_STRLN</name>
<comment type="catalytic activity">
    <reaction evidence="7 8">
        <text>L-histidinol phosphate + H2O = L-histidinol + phosphate</text>
        <dbReference type="Rhea" id="RHEA:14465"/>
        <dbReference type="ChEBI" id="CHEBI:15377"/>
        <dbReference type="ChEBI" id="CHEBI:43474"/>
        <dbReference type="ChEBI" id="CHEBI:57699"/>
        <dbReference type="ChEBI" id="CHEBI:57980"/>
        <dbReference type="EC" id="3.1.3.15"/>
    </reaction>
</comment>
<dbReference type="GO" id="GO:0004401">
    <property type="term" value="F:histidinol-phosphatase activity"/>
    <property type="evidence" value="ECO:0007669"/>
    <property type="project" value="UniProtKB-UniRule"/>
</dbReference>
<dbReference type="PANTHER" id="PTHR21039">
    <property type="entry name" value="HISTIDINOL PHOSPHATASE-RELATED"/>
    <property type="match status" value="1"/>
</dbReference>
<dbReference type="Pfam" id="PF02811">
    <property type="entry name" value="PHP"/>
    <property type="match status" value="1"/>
</dbReference>
<dbReference type="PATRIC" id="fig|1915.4.peg.9163"/>
<evidence type="ECO:0000256" key="2">
    <source>
        <dbReference type="ARBA" id="ARBA00009152"/>
    </source>
</evidence>
<dbReference type="GO" id="GO:0000105">
    <property type="term" value="P:L-histidine biosynthetic process"/>
    <property type="evidence" value="ECO:0007669"/>
    <property type="project" value="UniProtKB-UniRule"/>
</dbReference>
<evidence type="ECO:0000313" key="12">
    <source>
        <dbReference type="Proteomes" id="UP000092598"/>
    </source>
</evidence>
<sequence length="312" mass="35278">MGDYHVHLHPHTPRPDSPPPGVYPKGHVDAYVDRALSRGATEVGFTEHMHRFVDLEHVAAGFWNTGESADLSERSRRYYYDELNLRLDRYTEAVLGARDRGLPVLLGLEVDFLPGRMEKILDILASYPFDYLIGSVHWIGSWAVDHDGMTDEFERRGVRRSYEDYFRLVADLAESGIVQVLAHPDVVKKFGHRCEEEPVDLYRRVVDAARRGGVAFEVSSAGLRYEAMEPYPAPTLLRMCHEAGVPITLASDAHYPDQAADRFRTLVRYARAAGYRSRLRFDTGGGQELVPLPDPDDDGDWPRRTVREPSGG</sequence>
<evidence type="ECO:0000313" key="11">
    <source>
        <dbReference type="EMBL" id="ANS70546.1"/>
    </source>
</evidence>
<evidence type="ECO:0000256" key="8">
    <source>
        <dbReference type="RuleBase" id="RU366003"/>
    </source>
</evidence>
<dbReference type="UniPathway" id="UPA00031">
    <property type="reaction ID" value="UER00013"/>
</dbReference>